<dbReference type="OrthoDB" id="3955596at2"/>
<dbReference type="CDD" id="cd07085">
    <property type="entry name" value="ALDH_F6_MMSDH"/>
    <property type="match status" value="1"/>
</dbReference>
<keyword evidence="6" id="KW-1185">Reference proteome</keyword>
<dbReference type="FunFam" id="3.40.605.10:FF:000003">
    <property type="entry name" value="Methylmalonate-semialdehyde dehydrogenase [acylating]"/>
    <property type="match status" value="1"/>
</dbReference>
<protein>
    <recommendedName>
        <fullName evidence="1">methylmalonate-semialdehyde dehydrogenase (CoA acylating)</fullName>
        <ecNumber evidence="1">1.2.1.27</ecNumber>
    </recommendedName>
</protein>
<dbReference type="InterPro" id="IPR016163">
    <property type="entry name" value="Ald_DH_C"/>
</dbReference>
<dbReference type="RefSeq" id="WP_089014234.1">
    <property type="nucleotide sequence ID" value="NZ_LT607754.1"/>
</dbReference>
<dbReference type="InterPro" id="IPR010061">
    <property type="entry name" value="MeMal-semiAld_DH"/>
</dbReference>
<dbReference type="NCBIfam" id="TIGR01722">
    <property type="entry name" value="MMSDH"/>
    <property type="match status" value="1"/>
</dbReference>
<evidence type="ECO:0000256" key="3">
    <source>
        <dbReference type="ARBA" id="ARBA00023027"/>
    </source>
</evidence>
<evidence type="ECO:0000259" key="4">
    <source>
        <dbReference type="Pfam" id="PF00171"/>
    </source>
</evidence>
<dbReference type="GO" id="GO:0004491">
    <property type="term" value="F:methylmalonate-semialdehyde dehydrogenase (acylating, NAD) activity"/>
    <property type="evidence" value="ECO:0007669"/>
    <property type="project" value="UniProtKB-EC"/>
</dbReference>
<dbReference type="PANTHER" id="PTHR43866">
    <property type="entry name" value="MALONATE-SEMIALDEHYDE DEHYDROGENASE"/>
    <property type="match status" value="1"/>
</dbReference>
<organism evidence="5 6">
    <name type="scientific">Micromonospora inositola</name>
    <dbReference type="NCBI Taxonomy" id="47865"/>
    <lineage>
        <taxon>Bacteria</taxon>
        <taxon>Bacillati</taxon>
        <taxon>Actinomycetota</taxon>
        <taxon>Actinomycetes</taxon>
        <taxon>Micromonosporales</taxon>
        <taxon>Micromonosporaceae</taxon>
        <taxon>Micromonospora</taxon>
    </lineage>
</organism>
<accession>A0A1C5JI57</accession>
<dbReference type="InterPro" id="IPR015590">
    <property type="entry name" value="Aldehyde_DH_dom"/>
</dbReference>
<dbReference type="SUPFAM" id="SSF53720">
    <property type="entry name" value="ALDH-like"/>
    <property type="match status" value="1"/>
</dbReference>
<dbReference type="FunFam" id="3.40.309.10:FF:000002">
    <property type="entry name" value="Methylmalonate-semialdehyde dehydrogenase (Acylating)"/>
    <property type="match status" value="1"/>
</dbReference>
<evidence type="ECO:0000256" key="2">
    <source>
        <dbReference type="ARBA" id="ARBA00023002"/>
    </source>
</evidence>
<proteinExistence type="predicted"/>
<reference evidence="6" key="1">
    <citation type="submission" date="2016-06" db="EMBL/GenBank/DDBJ databases">
        <authorList>
            <person name="Varghese N."/>
            <person name="Submissions Spin"/>
        </authorList>
    </citation>
    <scope>NUCLEOTIDE SEQUENCE [LARGE SCALE GENOMIC DNA]</scope>
    <source>
        <strain evidence="6">DSM 43819</strain>
    </source>
</reference>
<sequence>MRITHWIGGKAWTGIAQRSGDVYDPATGQVTGQVDFATAPDVDEAVTAAREAFSRWRNASLTQRANVMFAVRELLNARKSELAEIITAEHGKVLSDAAGEIQRALEAVEFACGIPHLLKGGFSENASTKVDVYSIRQPLGVVGVISPFNFPAMVPLWFLPNAIACGNTVVLKPSEKDPSASNFLAQLFAEAGLPDGVLNVVHGDREAVDRILEHPDVKAISFVGSTPIARHVYETGTRHGKRVQALGGAKNHMVVLPDADLDLAADAAVSAGFGSAGERCMAISVVVAVDPVGDELVGKISERIAGLRVGDGRRPSCEMGPLVTGAHRDKVLSYLDAGRSAGAKLVVDGRSHSIDGDDAGFWLGPTLFDHVGEDMSIYTDEIFGPVLSVVRVSSYDAAVELVNANRYGNGTAIFTNDGGAARRYQNEIEIGMVGVNVAIPVPVSYYSFGGWKDSLFGDSHAYGPHGVHFFTRGKVVTSRWLDPSHGGVNLGFPLNS</sequence>
<dbReference type="Pfam" id="PF00171">
    <property type="entry name" value="Aldedh"/>
    <property type="match status" value="1"/>
</dbReference>
<dbReference type="PANTHER" id="PTHR43866:SF4">
    <property type="entry name" value="MALONATE-SEMIALDEHYDE DEHYDROGENASE"/>
    <property type="match status" value="1"/>
</dbReference>
<evidence type="ECO:0000256" key="1">
    <source>
        <dbReference type="ARBA" id="ARBA00013048"/>
    </source>
</evidence>
<dbReference type="EMBL" id="LT607754">
    <property type="protein sequence ID" value="SCG70265.1"/>
    <property type="molecule type" value="Genomic_DNA"/>
</dbReference>
<dbReference type="EC" id="1.2.1.27" evidence="1"/>
<keyword evidence="2" id="KW-0560">Oxidoreductase</keyword>
<dbReference type="Proteomes" id="UP000198221">
    <property type="component" value="Chromosome I"/>
</dbReference>
<dbReference type="GO" id="GO:0006210">
    <property type="term" value="P:thymine catabolic process"/>
    <property type="evidence" value="ECO:0007669"/>
    <property type="project" value="TreeGrafter"/>
</dbReference>
<dbReference type="Gene3D" id="3.40.309.10">
    <property type="entry name" value="Aldehyde Dehydrogenase, Chain A, domain 2"/>
    <property type="match status" value="1"/>
</dbReference>
<name>A0A1C5JI57_9ACTN</name>
<evidence type="ECO:0000313" key="6">
    <source>
        <dbReference type="Proteomes" id="UP000198221"/>
    </source>
</evidence>
<dbReference type="InterPro" id="IPR016162">
    <property type="entry name" value="Ald_DH_N"/>
</dbReference>
<dbReference type="GO" id="GO:0006574">
    <property type="term" value="P:L-valine catabolic process"/>
    <property type="evidence" value="ECO:0007669"/>
    <property type="project" value="TreeGrafter"/>
</dbReference>
<dbReference type="AlphaFoldDB" id="A0A1C5JI57"/>
<keyword evidence="3" id="KW-0520">NAD</keyword>
<dbReference type="InterPro" id="IPR016161">
    <property type="entry name" value="Ald_DH/histidinol_DH"/>
</dbReference>
<gene>
    <name evidence="5" type="ORF">GA0070613_4739</name>
</gene>
<dbReference type="Gene3D" id="3.40.605.10">
    <property type="entry name" value="Aldehyde Dehydrogenase, Chain A, domain 1"/>
    <property type="match status" value="1"/>
</dbReference>
<dbReference type="PROSITE" id="PS00070">
    <property type="entry name" value="ALDEHYDE_DEHYDR_CYS"/>
    <property type="match status" value="1"/>
</dbReference>
<dbReference type="InterPro" id="IPR016160">
    <property type="entry name" value="Ald_DH_CS_CYS"/>
</dbReference>
<feature type="domain" description="Aldehyde dehydrogenase" evidence="4">
    <location>
        <begin position="16"/>
        <end position="476"/>
    </location>
</feature>
<evidence type="ECO:0000313" key="5">
    <source>
        <dbReference type="EMBL" id="SCG70265.1"/>
    </source>
</evidence>